<dbReference type="OrthoDB" id="3262926at2759"/>
<protein>
    <recommendedName>
        <fullName evidence="3">Putative gamma-glutamylcyclotransferase</fullName>
    </recommendedName>
</protein>
<dbReference type="Pfam" id="PF06094">
    <property type="entry name" value="GGACT"/>
    <property type="match status" value="1"/>
</dbReference>
<evidence type="ECO:0000259" key="4">
    <source>
        <dbReference type="Pfam" id="PF06094"/>
    </source>
</evidence>
<dbReference type="SUPFAM" id="SSF110857">
    <property type="entry name" value="Gamma-glutamyl cyclotransferase-like"/>
    <property type="match status" value="1"/>
</dbReference>
<dbReference type="PANTHER" id="PTHR31544:SF4">
    <property type="entry name" value="GAMMA-GLUTAMYLCYCLOTRANSFERASE-RELATED"/>
    <property type="match status" value="1"/>
</dbReference>
<evidence type="ECO:0000313" key="5">
    <source>
        <dbReference type="EMBL" id="OBT93269.1"/>
    </source>
</evidence>
<dbReference type="GO" id="GO:0016740">
    <property type="term" value="F:transferase activity"/>
    <property type="evidence" value="ECO:0007669"/>
    <property type="project" value="UniProtKB-KW"/>
</dbReference>
<dbReference type="Proteomes" id="UP000091956">
    <property type="component" value="Unassembled WGS sequence"/>
</dbReference>
<dbReference type="EMBL" id="KV460255">
    <property type="protein sequence ID" value="OBT93269.1"/>
    <property type="molecule type" value="Genomic_DNA"/>
</dbReference>
<comment type="similarity">
    <text evidence="1">Belongs to the gamma-glutamylcyclotransferase family.</text>
</comment>
<evidence type="ECO:0000256" key="3">
    <source>
        <dbReference type="ARBA" id="ARBA00030602"/>
    </source>
</evidence>
<reference evidence="6" key="2">
    <citation type="journal article" date="2018" name="Nat. Commun.">
        <title>Extreme sensitivity to ultraviolet light in the fungal pathogen causing white-nose syndrome of bats.</title>
        <authorList>
            <person name="Palmer J.M."/>
            <person name="Drees K.P."/>
            <person name="Foster J.T."/>
            <person name="Lindner D.L."/>
        </authorList>
    </citation>
    <scope>NUCLEOTIDE SEQUENCE [LARGE SCALE GENOMIC DNA]</scope>
    <source>
        <strain evidence="6">UAMH 10579</strain>
    </source>
</reference>
<dbReference type="PANTHER" id="PTHR31544">
    <property type="entry name" value="AIG2-LIKE PROTEIN D"/>
    <property type="match status" value="1"/>
</dbReference>
<proteinExistence type="inferred from homology"/>
<evidence type="ECO:0000256" key="1">
    <source>
        <dbReference type="ARBA" id="ARBA00008861"/>
    </source>
</evidence>
<feature type="domain" description="Gamma-glutamylcyclotransferase AIG2-like" evidence="4">
    <location>
        <begin position="58"/>
        <end position="169"/>
    </location>
</feature>
<dbReference type="CDD" id="cd06661">
    <property type="entry name" value="GGCT_like"/>
    <property type="match status" value="1"/>
</dbReference>
<keyword evidence="2" id="KW-0808">Transferase</keyword>
<dbReference type="GeneID" id="28841794"/>
<evidence type="ECO:0000256" key="2">
    <source>
        <dbReference type="ARBA" id="ARBA00022679"/>
    </source>
</evidence>
<dbReference type="AlphaFoldDB" id="A0A1B8GBP9"/>
<keyword evidence="6" id="KW-1185">Reference proteome</keyword>
<dbReference type="InterPro" id="IPR036568">
    <property type="entry name" value="GGCT-like_sf"/>
</dbReference>
<organism evidence="5 6">
    <name type="scientific">Pseudogymnoascus verrucosus</name>
    <dbReference type="NCBI Taxonomy" id="342668"/>
    <lineage>
        <taxon>Eukaryota</taxon>
        <taxon>Fungi</taxon>
        <taxon>Dikarya</taxon>
        <taxon>Ascomycota</taxon>
        <taxon>Pezizomycotina</taxon>
        <taxon>Leotiomycetes</taxon>
        <taxon>Thelebolales</taxon>
        <taxon>Thelebolaceae</taxon>
        <taxon>Pseudogymnoascus</taxon>
    </lineage>
</organism>
<accession>A0A1B8GBP9</accession>
<dbReference type="InterPro" id="IPR045038">
    <property type="entry name" value="AIG2-like"/>
</dbReference>
<dbReference type="InterPro" id="IPR009288">
    <property type="entry name" value="AIG2-like_dom"/>
</dbReference>
<reference evidence="5 6" key="1">
    <citation type="submission" date="2016-03" db="EMBL/GenBank/DDBJ databases">
        <title>Comparative genomics of Pseudogymnoascus destructans, the fungus causing white-nose syndrome of bats.</title>
        <authorList>
            <person name="Palmer J.M."/>
            <person name="Drees K.P."/>
            <person name="Foster J.T."/>
            <person name="Lindner D.L."/>
        </authorList>
    </citation>
    <scope>NUCLEOTIDE SEQUENCE [LARGE SCALE GENOMIC DNA]</scope>
    <source>
        <strain evidence="5 6">UAMH 10579</strain>
    </source>
</reference>
<evidence type="ECO:0000313" key="6">
    <source>
        <dbReference type="Proteomes" id="UP000091956"/>
    </source>
</evidence>
<gene>
    <name evidence="5" type="ORF">VE01_08408</name>
</gene>
<dbReference type="RefSeq" id="XP_018127002.1">
    <property type="nucleotide sequence ID" value="XM_018277833.2"/>
</dbReference>
<name>A0A1B8GBP9_9PEZI</name>
<sequence>MAQLIQETVIPSPPPLPPNPKANSLRSTISVRSKKLEPATRPVFASKDAERPFEPCPFFFYGSLMDPEVLQAVLELPEAPIFESGSVCGFSMKMWGMYPALIPHEGGRVSGSMWRVNTESHFLRLKEYETSAYTWCACDIELSSEEVLSGCRTFWWAGDSDSRELEEGTFDLQRYQRYFKASVVRKYP</sequence>
<dbReference type="InterPro" id="IPR013024">
    <property type="entry name" value="GGCT-like"/>
</dbReference>
<dbReference type="Gene3D" id="3.10.490.10">
    <property type="entry name" value="Gamma-glutamyl cyclotransferase-like"/>
    <property type="match status" value="1"/>
</dbReference>